<reference evidence="2 3" key="1">
    <citation type="journal article" date="2023" name="Plants (Basel)">
        <title>Bridging the Gap: Combining Genomics and Transcriptomics Approaches to Understand Stylosanthes scabra, an Orphan Legume from the Brazilian Caatinga.</title>
        <authorList>
            <person name="Ferreira-Neto J.R.C."/>
            <person name="da Silva M.D."/>
            <person name="Binneck E."/>
            <person name="de Melo N.F."/>
            <person name="da Silva R.H."/>
            <person name="de Melo A.L.T.M."/>
            <person name="Pandolfi V."/>
            <person name="Bustamante F.O."/>
            <person name="Brasileiro-Vidal A.C."/>
            <person name="Benko-Iseppon A.M."/>
        </authorList>
    </citation>
    <scope>NUCLEOTIDE SEQUENCE [LARGE SCALE GENOMIC DNA]</scope>
    <source>
        <tissue evidence="2">Leaves</tissue>
    </source>
</reference>
<name>A0ABU6UGM8_9FABA</name>
<feature type="region of interest" description="Disordered" evidence="1">
    <location>
        <begin position="165"/>
        <end position="187"/>
    </location>
</feature>
<feature type="region of interest" description="Disordered" evidence="1">
    <location>
        <begin position="204"/>
        <end position="227"/>
    </location>
</feature>
<sequence>GVSGEDIRRYIACVCRSEPRRRVRLETVRITRWWRIRWSSSELQEARKEVAMKAWDPLIEDILMKRCAEDGLNGSGSDEWRLPDVNLLIFASTGNIKISEVVRGSADANGEGEGGLVEILNGREIEDDESVGMRVPLAHNDSDRGMKVDTDPIVGHELVRETYKNESEKHVAHPNGNIARSGVKHTSLSKRDVLKPAHLEDISSEEAHDNRGCLKWPNREDTDASRTDMVEPSLMRGGLDEPCPFPPGFGPCTDQVHVHKSVGGEKRGHPERNENDGAEVIGALLDSPVESESESTPTPKNERRMASEVIQLCEDGGMSFKNVERELVNASVMRLETGSSGGAYTLRPRKSKDVSAGGRG</sequence>
<accession>A0ABU6UGM8</accession>
<evidence type="ECO:0000256" key="1">
    <source>
        <dbReference type="SAM" id="MobiDB-lite"/>
    </source>
</evidence>
<evidence type="ECO:0000313" key="3">
    <source>
        <dbReference type="Proteomes" id="UP001341840"/>
    </source>
</evidence>
<comment type="caution">
    <text evidence="2">The sequence shown here is derived from an EMBL/GenBank/DDBJ whole genome shotgun (WGS) entry which is preliminary data.</text>
</comment>
<organism evidence="2 3">
    <name type="scientific">Stylosanthes scabra</name>
    <dbReference type="NCBI Taxonomy" id="79078"/>
    <lineage>
        <taxon>Eukaryota</taxon>
        <taxon>Viridiplantae</taxon>
        <taxon>Streptophyta</taxon>
        <taxon>Embryophyta</taxon>
        <taxon>Tracheophyta</taxon>
        <taxon>Spermatophyta</taxon>
        <taxon>Magnoliopsida</taxon>
        <taxon>eudicotyledons</taxon>
        <taxon>Gunneridae</taxon>
        <taxon>Pentapetalae</taxon>
        <taxon>rosids</taxon>
        <taxon>fabids</taxon>
        <taxon>Fabales</taxon>
        <taxon>Fabaceae</taxon>
        <taxon>Papilionoideae</taxon>
        <taxon>50 kb inversion clade</taxon>
        <taxon>dalbergioids sensu lato</taxon>
        <taxon>Dalbergieae</taxon>
        <taxon>Pterocarpus clade</taxon>
        <taxon>Stylosanthes</taxon>
    </lineage>
</organism>
<dbReference type="EMBL" id="JASCZI010121059">
    <property type="protein sequence ID" value="MED6159341.1"/>
    <property type="molecule type" value="Genomic_DNA"/>
</dbReference>
<proteinExistence type="predicted"/>
<evidence type="ECO:0000313" key="2">
    <source>
        <dbReference type="EMBL" id="MED6159341.1"/>
    </source>
</evidence>
<protein>
    <submittedName>
        <fullName evidence="2">Uncharacterized protein</fullName>
    </submittedName>
</protein>
<gene>
    <name evidence="2" type="ORF">PIB30_041496</name>
</gene>
<feature type="region of interest" description="Disordered" evidence="1">
    <location>
        <begin position="336"/>
        <end position="360"/>
    </location>
</feature>
<feature type="non-terminal residue" evidence="2">
    <location>
        <position position="1"/>
    </location>
</feature>
<dbReference type="Proteomes" id="UP001341840">
    <property type="component" value="Unassembled WGS sequence"/>
</dbReference>
<keyword evidence="3" id="KW-1185">Reference proteome</keyword>